<proteinExistence type="predicted"/>
<dbReference type="Proteomes" id="UP000648984">
    <property type="component" value="Unassembled WGS sequence"/>
</dbReference>
<dbReference type="PANTHER" id="PTHR30143:SF0">
    <property type="entry name" value="2-KETO-4-PENTENOATE HYDRATASE"/>
    <property type="match status" value="1"/>
</dbReference>
<reference evidence="4 5" key="1">
    <citation type="submission" date="2019-12" db="EMBL/GenBank/DDBJ databases">
        <title>Comparative genomics gives insights into the taxonomy of the Azoarcus-Aromatoleum group and reveals separate origins of nif in the plant-associated Azoarcus and non-plant-associated Aromatoleum sub-groups.</title>
        <authorList>
            <person name="Lafos M."/>
            <person name="Maluk M."/>
            <person name="Batista M."/>
            <person name="Junghare M."/>
            <person name="Carmona M."/>
            <person name="Faoro H."/>
            <person name="Cruz L.M."/>
            <person name="Battistoni F."/>
            <person name="De Souza E."/>
            <person name="Pedrosa F."/>
            <person name="Chen W.-M."/>
            <person name="Poole P.S."/>
            <person name="Dixon R.A."/>
            <person name="James E.K."/>
        </authorList>
    </citation>
    <scope>NUCLEOTIDE SEQUENCE [LARGE SCALE GENOMIC DNA]</scope>
    <source>
        <strain evidence="4 5">22Lin</strain>
    </source>
</reference>
<evidence type="ECO:0000259" key="3">
    <source>
        <dbReference type="Pfam" id="PF01557"/>
    </source>
</evidence>
<comment type="caution">
    <text evidence="4">The sequence shown here is derived from an EMBL/GenBank/DDBJ whole genome shotgun (WGS) entry which is preliminary data.</text>
</comment>
<dbReference type="EC" id="4.2.1.80" evidence="4"/>
<dbReference type="InterPro" id="IPR011234">
    <property type="entry name" value="Fumarylacetoacetase-like_C"/>
</dbReference>
<protein>
    <submittedName>
        <fullName evidence="4">2-oxopent-4-enoate hydratase</fullName>
        <ecNumber evidence="4">4.2.1.80</ecNumber>
    </submittedName>
</protein>
<dbReference type="InterPro" id="IPR050772">
    <property type="entry name" value="Hydratase-Decarb/MhpD_sf"/>
</dbReference>
<dbReference type="PANTHER" id="PTHR30143">
    <property type="entry name" value="ACID HYDRATASE"/>
    <property type="match status" value="1"/>
</dbReference>
<name>A0ABX1Q7M8_9RHOO</name>
<keyword evidence="1 4" id="KW-0456">Lyase</keyword>
<dbReference type="InterPro" id="IPR036663">
    <property type="entry name" value="Fumarylacetoacetase_C_sf"/>
</dbReference>
<dbReference type="EMBL" id="WTVQ01000002">
    <property type="protein sequence ID" value="NMG73412.1"/>
    <property type="molecule type" value="Genomic_DNA"/>
</dbReference>
<keyword evidence="5" id="KW-1185">Reference proteome</keyword>
<sequence length="292" mass="31490">MNEEKIRQYGDELYECFVARKTVPPLLEREPDITLDDAYRIQLRFIERRVQAGERIVGKKIGVTSKPVQDFLGVFRPDFGQLTSGMVYQEGDIIDLGTLIQPKAEAELAFVLKHDLKGPGVTAMDVIRATDYVVPCFEIVDSRINDWKIRIQDTVADNASCGVYVLGKTKGDPRKLDITLAGMVLEKNGEVHSTGVGAAVQGSPANAVAWLANTLGELGIPFKAGEVILSGSQSALVPVVDGDELVCTVGGLGSCRVKFSGRSAVSAPARPPEGGALPPPGRMSRSDRRVVQ</sequence>
<feature type="region of interest" description="Disordered" evidence="2">
    <location>
        <begin position="263"/>
        <end position="292"/>
    </location>
</feature>
<evidence type="ECO:0000313" key="4">
    <source>
        <dbReference type="EMBL" id="NMG73412.1"/>
    </source>
</evidence>
<evidence type="ECO:0000256" key="1">
    <source>
        <dbReference type="ARBA" id="ARBA00023239"/>
    </source>
</evidence>
<dbReference type="Pfam" id="PF01557">
    <property type="entry name" value="FAA_hydrolase"/>
    <property type="match status" value="1"/>
</dbReference>
<dbReference type="GO" id="GO:0008684">
    <property type="term" value="F:2-oxopent-4-enoate hydratase activity"/>
    <property type="evidence" value="ECO:0007669"/>
    <property type="project" value="UniProtKB-EC"/>
</dbReference>
<evidence type="ECO:0000256" key="2">
    <source>
        <dbReference type="SAM" id="MobiDB-lite"/>
    </source>
</evidence>
<organism evidence="4 5">
    <name type="scientific">Aromatoleum diolicum</name>
    <dbReference type="NCBI Taxonomy" id="75796"/>
    <lineage>
        <taxon>Bacteria</taxon>
        <taxon>Pseudomonadati</taxon>
        <taxon>Pseudomonadota</taxon>
        <taxon>Betaproteobacteria</taxon>
        <taxon>Rhodocyclales</taxon>
        <taxon>Rhodocyclaceae</taxon>
        <taxon>Aromatoleum</taxon>
    </lineage>
</organism>
<dbReference type="InterPro" id="IPR017632">
    <property type="entry name" value="2-oxopent-4-enoate_hydratase"/>
</dbReference>
<gene>
    <name evidence="4" type="primary">dmpE</name>
    <name evidence="4" type="ORF">GPA25_01440</name>
</gene>
<dbReference type="SUPFAM" id="SSF56529">
    <property type="entry name" value="FAH"/>
    <property type="match status" value="1"/>
</dbReference>
<dbReference type="Gene3D" id="3.90.850.10">
    <property type="entry name" value="Fumarylacetoacetase-like, C-terminal domain"/>
    <property type="match status" value="1"/>
</dbReference>
<dbReference type="RefSeq" id="WP_169258569.1">
    <property type="nucleotide sequence ID" value="NZ_WTVQ01000002.1"/>
</dbReference>
<feature type="domain" description="Fumarylacetoacetase-like C-terminal" evidence="3">
    <location>
        <begin position="101"/>
        <end position="258"/>
    </location>
</feature>
<dbReference type="NCBIfam" id="TIGR03220">
    <property type="entry name" value="catechol_dmpE"/>
    <property type="match status" value="1"/>
</dbReference>
<evidence type="ECO:0000313" key="5">
    <source>
        <dbReference type="Proteomes" id="UP000648984"/>
    </source>
</evidence>
<accession>A0ABX1Q7M8</accession>